<keyword evidence="1" id="KW-0812">Transmembrane</keyword>
<dbReference type="AlphaFoldDB" id="A0AAW1S748"/>
<proteinExistence type="predicted"/>
<reference evidence="2 3" key="1">
    <citation type="journal article" date="2024" name="Nat. Commun.">
        <title>Phylogenomics reveals the evolutionary origins of lichenization in chlorophyte algae.</title>
        <authorList>
            <person name="Puginier C."/>
            <person name="Libourel C."/>
            <person name="Otte J."/>
            <person name="Skaloud P."/>
            <person name="Haon M."/>
            <person name="Grisel S."/>
            <person name="Petersen M."/>
            <person name="Berrin J.G."/>
            <person name="Delaux P.M."/>
            <person name="Dal Grande F."/>
            <person name="Keller J."/>
        </authorList>
    </citation>
    <scope>NUCLEOTIDE SEQUENCE [LARGE SCALE GENOMIC DNA]</scope>
    <source>
        <strain evidence="2 3">SAG 2145</strain>
    </source>
</reference>
<dbReference type="Proteomes" id="UP001438707">
    <property type="component" value="Unassembled WGS sequence"/>
</dbReference>
<sequence length="135" mass="14741">MLLGSKASPLRSWCPSTSVLQGSTLRLQSSFSQQSLLVKKKLPGRAAKSKCLQRSFLPVLAVGGDPAPPWTIDQIAGLIFGASLLAIYLSLGKVDEWVARSQRQQMGLCPECGGLNEPKTCEEKKCPYRLEARHE</sequence>
<accession>A0AAW1S748</accession>
<protein>
    <submittedName>
        <fullName evidence="2">Uncharacterized protein</fullName>
    </submittedName>
</protein>
<feature type="transmembrane region" description="Helical" evidence="1">
    <location>
        <begin position="75"/>
        <end position="94"/>
    </location>
</feature>
<dbReference type="EMBL" id="JALJOS010000003">
    <property type="protein sequence ID" value="KAK9841442.1"/>
    <property type="molecule type" value="Genomic_DNA"/>
</dbReference>
<keyword evidence="3" id="KW-1185">Reference proteome</keyword>
<evidence type="ECO:0000256" key="1">
    <source>
        <dbReference type="SAM" id="Phobius"/>
    </source>
</evidence>
<name>A0AAW1S748_9CHLO</name>
<keyword evidence="1" id="KW-0472">Membrane</keyword>
<organism evidence="2 3">
    <name type="scientific">Apatococcus lobatus</name>
    <dbReference type="NCBI Taxonomy" id="904363"/>
    <lineage>
        <taxon>Eukaryota</taxon>
        <taxon>Viridiplantae</taxon>
        <taxon>Chlorophyta</taxon>
        <taxon>core chlorophytes</taxon>
        <taxon>Trebouxiophyceae</taxon>
        <taxon>Chlorellales</taxon>
        <taxon>Chlorellaceae</taxon>
        <taxon>Apatococcus</taxon>
    </lineage>
</organism>
<gene>
    <name evidence="2" type="ORF">WJX74_005916</name>
</gene>
<evidence type="ECO:0000313" key="2">
    <source>
        <dbReference type="EMBL" id="KAK9841442.1"/>
    </source>
</evidence>
<evidence type="ECO:0000313" key="3">
    <source>
        <dbReference type="Proteomes" id="UP001438707"/>
    </source>
</evidence>
<comment type="caution">
    <text evidence="2">The sequence shown here is derived from an EMBL/GenBank/DDBJ whole genome shotgun (WGS) entry which is preliminary data.</text>
</comment>
<keyword evidence="1" id="KW-1133">Transmembrane helix</keyword>